<dbReference type="InterPro" id="IPR006035">
    <property type="entry name" value="Ureohydrolase"/>
</dbReference>
<evidence type="ECO:0000313" key="6">
    <source>
        <dbReference type="EMBL" id="HGY55410.1"/>
    </source>
</evidence>
<keyword evidence="3 5" id="KW-0378">Hydrolase</keyword>
<evidence type="ECO:0000256" key="1">
    <source>
        <dbReference type="ARBA" id="ARBA00009227"/>
    </source>
</evidence>
<dbReference type="NCBIfam" id="TIGR01230">
    <property type="entry name" value="agmatinase"/>
    <property type="match status" value="1"/>
</dbReference>
<feature type="binding site" evidence="4">
    <location>
        <position position="150"/>
    </location>
    <ligand>
        <name>Mn(2+)</name>
        <dbReference type="ChEBI" id="CHEBI:29035"/>
        <label>1</label>
    </ligand>
</feature>
<dbReference type="GO" id="GO:0046872">
    <property type="term" value="F:metal ion binding"/>
    <property type="evidence" value="ECO:0007669"/>
    <property type="project" value="UniProtKB-KW"/>
</dbReference>
<dbReference type="Pfam" id="PF00491">
    <property type="entry name" value="Arginase"/>
    <property type="match status" value="1"/>
</dbReference>
<feature type="binding site" evidence="4">
    <location>
        <position position="146"/>
    </location>
    <ligand>
        <name>Mn(2+)</name>
        <dbReference type="ChEBI" id="CHEBI:29035"/>
        <label>1</label>
    </ligand>
</feature>
<dbReference type="PROSITE" id="PS51409">
    <property type="entry name" value="ARGINASE_2"/>
    <property type="match status" value="1"/>
</dbReference>
<evidence type="ECO:0000256" key="5">
    <source>
        <dbReference type="RuleBase" id="RU003684"/>
    </source>
</evidence>
<dbReference type="PROSITE" id="PS01053">
    <property type="entry name" value="ARGINASE_1"/>
    <property type="match status" value="1"/>
</dbReference>
<gene>
    <name evidence="6" type="primary">speB</name>
    <name evidence="6" type="ORF">ENK44_06910</name>
</gene>
<comment type="similarity">
    <text evidence="1">Belongs to the arginase family. Agmatinase subfamily.</text>
</comment>
<feature type="binding site" evidence="4">
    <location>
        <position position="229"/>
    </location>
    <ligand>
        <name>Mn(2+)</name>
        <dbReference type="ChEBI" id="CHEBI:29035"/>
        <label>1</label>
    </ligand>
</feature>
<dbReference type="PANTHER" id="PTHR11358">
    <property type="entry name" value="ARGINASE/AGMATINASE"/>
    <property type="match status" value="1"/>
</dbReference>
<dbReference type="AlphaFoldDB" id="A0A7V4TZW8"/>
<evidence type="ECO:0000256" key="3">
    <source>
        <dbReference type="ARBA" id="ARBA00022801"/>
    </source>
</evidence>
<dbReference type="Proteomes" id="UP000885779">
    <property type="component" value="Unassembled WGS sequence"/>
</dbReference>
<dbReference type="Gene3D" id="3.40.800.10">
    <property type="entry name" value="Ureohydrolase domain"/>
    <property type="match status" value="1"/>
</dbReference>
<feature type="binding site" evidence="4">
    <location>
        <position position="123"/>
    </location>
    <ligand>
        <name>Mn(2+)</name>
        <dbReference type="ChEBI" id="CHEBI:29035"/>
        <label>1</label>
    </ligand>
</feature>
<accession>A0A7V4TZW8</accession>
<dbReference type="InterPro" id="IPR005925">
    <property type="entry name" value="Agmatinase-rel"/>
</dbReference>
<dbReference type="EMBL" id="DRQG01000065">
    <property type="protein sequence ID" value="HGY55410.1"/>
    <property type="molecule type" value="Genomic_DNA"/>
</dbReference>
<sequence>MDYGCGGGYFTAVMENKMTNFLGIEKPYTEYNTARYAVLPVPFEHSTSYGSGTRQGPQAILKASAYVELYDEEFNREAYKKGIHTCVPPSLTDNVEEAFENMTRSVAGLLQDGKFPVVLGGEHSLSYPVFRAFNQHYENLSVLQFDAHSDLRFEYEDSIYSHASVMRRIYEINPNIAAVGIRSQCVEEARFIHAKNIPVFYAHRLHEEGFDDAIIGQLQENVYITFDVDYFDPSLIPATGTPEPGGFFWPETIRFLTRLFRKRNVVGFDVVELAPLNNMPHPDFTIARLVYKLITLHDLTSGERQK</sequence>
<dbReference type="InterPro" id="IPR020855">
    <property type="entry name" value="Ureohydrolase_Mn_BS"/>
</dbReference>
<feature type="binding site" evidence="4">
    <location>
        <position position="148"/>
    </location>
    <ligand>
        <name>Mn(2+)</name>
        <dbReference type="ChEBI" id="CHEBI:29035"/>
        <label>1</label>
    </ligand>
</feature>
<name>A0A7V4TZW8_CALAY</name>
<evidence type="ECO:0000256" key="2">
    <source>
        <dbReference type="ARBA" id="ARBA00022723"/>
    </source>
</evidence>
<protein>
    <submittedName>
        <fullName evidence="6">Agmatinase</fullName>
        <ecNumber evidence="6">3.5.3.11</ecNumber>
    </submittedName>
</protein>
<dbReference type="GO" id="GO:0008783">
    <property type="term" value="F:agmatinase activity"/>
    <property type="evidence" value="ECO:0007669"/>
    <property type="project" value="UniProtKB-EC"/>
</dbReference>
<evidence type="ECO:0000256" key="4">
    <source>
        <dbReference type="PIRSR" id="PIRSR036979-1"/>
    </source>
</evidence>
<reference evidence="6" key="1">
    <citation type="journal article" date="2020" name="mSystems">
        <title>Genome- and Community-Level Interaction Insights into Carbon Utilization and Element Cycling Functions of Hydrothermarchaeota in Hydrothermal Sediment.</title>
        <authorList>
            <person name="Zhou Z."/>
            <person name="Liu Y."/>
            <person name="Xu W."/>
            <person name="Pan J."/>
            <person name="Luo Z.H."/>
            <person name="Li M."/>
        </authorList>
    </citation>
    <scope>NUCLEOTIDE SEQUENCE [LARGE SCALE GENOMIC DNA]</scope>
    <source>
        <strain evidence="6">HyVt-577</strain>
    </source>
</reference>
<proteinExistence type="inferred from homology"/>
<keyword evidence="4" id="KW-0464">Manganese</keyword>
<dbReference type="SUPFAM" id="SSF52768">
    <property type="entry name" value="Arginase/deacetylase"/>
    <property type="match status" value="1"/>
</dbReference>
<comment type="cofactor">
    <cofactor evidence="4">
        <name>Mn(2+)</name>
        <dbReference type="ChEBI" id="CHEBI:29035"/>
    </cofactor>
    <text evidence="4">Binds 2 manganese ions per subunit.</text>
</comment>
<keyword evidence="2 4" id="KW-0479">Metal-binding</keyword>
<feature type="binding site" evidence="4">
    <location>
        <position position="227"/>
    </location>
    <ligand>
        <name>Mn(2+)</name>
        <dbReference type="ChEBI" id="CHEBI:29035"/>
        <label>1</label>
    </ligand>
</feature>
<dbReference type="CDD" id="cd11593">
    <property type="entry name" value="Agmatinase-like_2"/>
    <property type="match status" value="1"/>
</dbReference>
<dbReference type="GO" id="GO:0033389">
    <property type="term" value="P:putrescine biosynthetic process from arginine, via agmatine"/>
    <property type="evidence" value="ECO:0007669"/>
    <property type="project" value="TreeGrafter"/>
</dbReference>
<dbReference type="EC" id="3.5.3.11" evidence="6"/>
<dbReference type="PIRSF" id="PIRSF036979">
    <property type="entry name" value="Arginase"/>
    <property type="match status" value="1"/>
</dbReference>
<dbReference type="InterPro" id="IPR023696">
    <property type="entry name" value="Ureohydrolase_dom_sf"/>
</dbReference>
<organism evidence="6">
    <name type="scientific">Caldithrix abyssi</name>
    <dbReference type="NCBI Taxonomy" id="187145"/>
    <lineage>
        <taxon>Bacteria</taxon>
        <taxon>Pseudomonadati</taxon>
        <taxon>Calditrichota</taxon>
        <taxon>Calditrichia</taxon>
        <taxon>Calditrichales</taxon>
        <taxon>Calditrichaceae</taxon>
        <taxon>Caldithrix</taxon>
    </lineage>
</organism>
<comment type="caution">
    <text evidence="6">The sequence shown here is derived from an EMBL/GenBank/DDBJ whole genome shotgun (WGS) entry which is preliminary data.</text>
</comment>
<dbReference type="PANTHER" id="PTHR11358:SF26">
    <property type="entry name" value="GUANIDINO ACID HYDROLASE, MITOCHONDRIAL"/>
    <property type="match status" value="1"/>
</dbReference>